<dbReference type="Pfam" id="PF00126">
    <property type="entry name" value="HTH_1"/>
    <property type="match status" value="1"/>
</dbReference>
<gene>
    <name evidence="6" type="ORF">ACFO6V_14245</name>
</gene>
<dbReference type="InterPro" id="IPR036388">
    <property type="entry name" value="WH-like_DNA-bd_sf"/>
</dbReference>
<comment type="similarity">
    <text evidence="1">Belongs to the LysR transcriptional regulatory family.</text>
</comment>
<dbReference type="InterPro" id="IPR036390">
    <property type="entry name" value="WH_DNA-bd_sf"/>
</dbReference>
<sequence length="101" mass="10585">MPSIPQIRSIVAIDRFGTVTAAAEALGLSVSAVSNHLNGVERKLGVTLFSRKGGRFVSTKQGSTFLQLGRSTLALVDQMYGVGCVAAPGYKDTPRVPPAPQ</sequence>
<reference evidence="7" key="1">
    <citation type="journal article" date="2019" name="Int. J. Syst. Evol. Microbiol.">
        <title>The Global Catalogue of Microorganisms (GCM) 10K type strain sequencing project: providing services to taxonomists for standard genome sequencing and annotation.</title>
        <authorList>
            <consortium name="The Broad Institute Genomics Platform"/>
            <consortium name="The Broad Institute Genome Sequencing Center for Infectious Disease"/>
            <person name="Wu L."/>
            <person name="Ma J."/>
        </authorList>
    </citation>
    <scope>NUCLEOTIDE SEQUENCE [LARGE SCALE GENOMIC DNA]</scope>
    <source>
        <strain evidence="7">CCUG 42722</strain>
    </source>
</reference>
<evidence type="ECO:0000256" key="3">
    <source>
        <dbReference type="ARBA" id="ARBA00023125"/>
    </source>
</evidence>
<keyword evidence="2" id="KW-0805">Transcription regulation</keyword>
<dbReference type="RefSeq" id="WP_377136400.1">
    <property type="nucleotide sequence ID" value="NZ_JBHSFI010000004.1"/>
</dbReference>
<dbReference type="SUPFAM" id="SSF46785">
    <property type="entry name" value="Winged helix' DNA-binding domain"/>
    <property type="match status" value="1"/>
</dbReference>
<dbReference type="PANTHER" id="PTHR30126">
    <property type="entry name" value="HTH-TYPE TRANSCRIPTIONAL REGULATOR"/>
    <property type="match status" value="1"/>
</dbReference>
<dbReference type="Gene3D" id="1.10.10.10">
    <property type="entry name" value="Winged helix-like DNA-binding domain superfamily/Winged helix DNA-binding domain"/>
    <property type="match status" value="1"/>
</dbReference>
<dbReference type="PROSITE" id="PS50931">
    <property type="entry name" value="HTH_LYSR"/>
    <property type="match status" value="1"/>
</dbReference>
<dbReference type="Proteomes" id="UP001596011">
    <property type="component" value="Unassembled WGS sequence"/>
</dbReference>
<keyword evidence="3" id="KW-0238">DNA-binding</keyword>
<name>A0ABV9HJV2_9MICO</name>
<accession>A0ABV9HJV2</accession>
<evidence type="ECO:0000256" key="4">
    <source>
        <dbReference type="ARBA" id="ARBA00023163"/>
    </source>
</evidence>
<keyword evidence="7" id="KW-1185">Reference proteome</keyword>
<protein>
    <submittedName>
        <fullName evidence="6">LysR family transcriptional regulator</fullName>
    </submittedName>
</protein>
<feature type="domain" description="HTH lysR-type" evidence="5">
    <location>
        <begin position="2"/>
        <end position="59"/>
    </location>
</feature>
<dbReference type="EMBL" id="JBHSFI010000004">
    <property type="protein sequence ID" value="MFC4629401.1"/>
    <property type="molecule type" value="Genomic_DNA"/>
</dbReference>
<evidence type="ECO:0000313" key="6">
    <source>
        <dbReference type="EMBL" id="MFC4629401.1"/>
    </source>
</evidence>
<evidence type="ECO:0000313" key="7">
    <source>
        <dbReference type="Proteomes" id="UP001596011"/>
    </source>
</evidence>
<proteinExistence type="inferred from homology"/>
<evidence type="ECO:0000256" key="2">
    <source>
        <dbReference type="ARBA" id="ARBA00023015"/>
    </source>
</evidence>
<comment type="caution">
    <text evidence="6">The sequence shown here is derived from an EMBL/GenBank/DDBJ whole genome shotgun (WGS) entry which is preliminary data.</text>
</comment>
<dbReference type="PANTHER" id="PTHR30126:SF94">
    <property type="entry name" value="LYSR FAMILY TRANSCRIPTIONAL REGULATOR"/>
    <property type="match status" value="1"/>
</dbReference>
<evidence type="ECO:0000259" key="5">
    <source>
        <dbReference type="PROSITE" id="PS50931"/>
    </source>
</evidence>
<evidence type="ECO:0000256" key="1">
    <source>
        <dbReference type="ARBA" id="ARBA00009437"/>
    </source>
</evidence>
<dbReference type="InterPro" id="IPR000847">
    <property type="entry name" value="LysR_HTH_N"/>
</dbReference>
<organism evidence="6 7">
    <name type="scientific">Promicromonospora alba</name>
    <dbReference type="NCBI Taxonomy" id="1616110"/>
    <lineage>
        <taxon>Bacteria</taxon>
        <taxon>Bacillati</taxon>
        <taxon>Actinomycetota</taxon>
        <taxon>Actinomycetes</taxon>
        <taxon>Micrococcales</taxon>
        <taxon>Promicromonosporaceae</taxon>
        <taxon>Promicromonospora</taxon>
    </lineage>
</organism>
<keyword evidence="4" id="KW-0804">Transcription</keyword>